<evidence type="ECO:0000313" key="1">
    <source>
        <dbReference type="EMBL" id="CAG8740982.1"/>
    </source>
</evidence>
<comment type="caution">
    <text evidence="1">The sequence shown here is derived from an EMBL/GenBank/DDBJ whole genome shotgun (WGS) entry which is preliminary data.</text>
</comment>
<feature type="non-terminal residue" evidence="1">
    <location>
        <position position="1"/>
    </location>
</feature>
<dbReference type="AlphaFoldDB" id="A0A9N9NKP0"/>
<organism evidence="1 2">
    <name type="scientific">Funneliformis caledonium</name>
    <dbReference type="NCBI Taxonomy" id="1117310"/>
    <lineage>
        <taxon>Eukaryota</taxon>
        <taxon>Fungi</taxon>
        <taxon>Fungi incertae sedis</taxon>
        <taxon>Mucoromycota</taxon>
        <taxon>Glomeromycotina</taxon>
        <taxon>Glomeromycetes</taxon>
        <taxon>Glomerales</taxon>
        <taxon>Glomeraceae</taxon>
        <taxon>Funneliformis</taxon>
    </lineage>
</organism>
<keyword evidence="2" id="KW-1185">Reference proteome</keyword>
<evidence type="ECO:0000313" key="2">
    <source>
        <dbReference type="Proteomes" id="UP000789570"/>
    </source>
</evidence>
<accession>A0A9N9NKP0</accession>
<proteinExistence type="predicted"/>
<dbReference type="Proteomes" id="UP000789570">
    <property type="component" value="Unassembled WGS sequence"/>
</dbReference>
<gene>
    <name evidence="1" type="ORF">FCALED_LOCUS15618</name>
</gene>
<dbReference type="EMBL" id="CAJVPQ010014907">
    <property type="protein sequence ID" value="CAG8740982.1"/>
    <property type="molecule type" value="Genomic_DNA"/>
</dbReference>
<reference evidence="1" key="1">
    <citation type="submission" date="2021-06" db="EMBL/GenBank/DDBJ databases">
        <authorList>
            <person name="Kallberg Y."/>
            <person name="Tangrot J."/>
            <person name="Rosling A."/>
        </authorList>
    </citation>
    <scope>NUCLEOTIDE SEQUENCE</scope>
    <source>
        <strain evidence="1">UK204</strain>
    </source>
</reference>
<sequence length="93" mass="11280">EETRRQRIDELDIENHRLQQLLNSSLSQVNNLSNEICYLSSRLSRNRRRYQDLEVEYESLLFQYNYARADVNRLQSYEDIQSVQNLQNNLDQI</sequence>
<protein>
    <submittedName>
        <fullName evidence="1">1539_t:CDS:1</fullName>
    </submittedName>
</protein>
<name>A0A9N9NKP0_9GLOM</name>